<dbReference type="PANTHER" id="PTHR21310:SF48">
    <property type="entry name" value="AMINOGLYCOSIDE PHOSPHOTRANSFERASE DOMAIN-CONTAINING PROTEIN"/>
    <property type="match status" value="1"/>
</dbReference>
<organism evidence="2 3">
    <name type="scientific">Aspergillus tamarii</name>
    <dbReference type="NCBI Taxonomy" id="41984"/>
    <lineage>
        <taxon>Eukaryota</taxon>
        <taxon>Fungi</taxon>
        <taxon>Dikarya</taxon>
        <taxon>Ascomycota</taxon>
        <taxon>Pezizomycotina</taxon>
        <taxon>Eurotiomycetes</taxon>
        <taxon>Eurotiomycetidae</taxon>
        <taxon>Eurotiales</taxon>
        <taxon>Aspergillaceae</taxon>
        <taxon>Aspergillus</taxon>
        <taxon>Aspergillus subgen. Circumdati</taxon>
    </lineage>
</organism>
<dbReference type="GO" id="GO:0016301">
    <property type="term" value="F:kinase activity"/>
    <property type="evidence" value="ECO:0007669"/>
    <property type="project" value="UniProtKB-KW"/>
</dbReference>
<dbReference type="Proteomes" id="UP000326950">
    <property type="component" value="Unassembled WGS sequence"/>
</dbReference>
<dbReference type="SUPFAM" id="SSF56112">
    <property type="entry name" value="Protein kinase-like (PK-like)"/>
    <property type="match status" value="1"/>
</dbReference>
<dbReference type="Pfam" id="PF01636">
    <property type="entry name" value="APH"/>
    <property type="match status" value="1"/>
</dbReference>
<sequence length="258" mass="29279">MSSETDSEAIRLPTVAEIEAATEIISTSAKVVRVNKHFAVKMGRGISLIEAENMMFLAANSKVPVPKVHTAFRDPGTNKTYIIMQYLHGNTLQKLLPTLKQVEKAAICNLIKDAMMKLRSIPPQDYLGMLNRQPYLDGVFWTEGLDPKISGPFENQKGMNLAIIEKLRQTESDQYIRLLRNMVNQTLNGHRITFTHGDLQPKNIMVERLGNRRISGDFCNATIACRFKPGWLELVPDILDQYPVEFLMMQVVYSSVFY</sequence>
<keyword evidence="2" id="KW-0418">Kinase</keyword>
<proteinExistence type="predicted"/>
<dbReference type="InterPro" id="IPR051678">
    <property type="entry name" value="AGP_Transferase"/>
</dbReference>
<dbReference type="AlphaFoldDB" id="A0A5N6UGL1"/>
<gene>
    <name evidence="2" type="ORF">BDV40DRAFT_292357</name>
</gene>
<keyword evidence="2" id="KW-0808">Transferase</keyword>
<evidence type="ECO:0000313" key="2">
    <source>
        <dbReference type="EMBL" id="KAE8157759.1"/>
    </source>
</evidence>
<dbReference type="Gene3D" id="3.90.1200.10">
    <property type="match status" value="1"/>
</dbReference>
<dbReference type="OrthoDB" id="4177236at2759"/>
<dbReference type="Gene3D" id="3.30.200.150">
    <property type="match status" value="1"/>
</dbReference>
<name>A0A5N6UGL1_ASPTM</name>
<dbReference type="PANTHER" id="PTHR21310">
    <property type="entry name" value="AMINOGLYCOSIDE PHOSPHOTRANSFERASE-RELATED-RELATED"/>
    <property type="match status" value="1"/>
</dbReference>
<evidence type="ECO:0000259" key="1">
    <source>
        <dbReference type="Pfam" id="PF01636"/>
    </source>
</evidence>
<reference evidence="2 3" key="1">
    <citation type="submission" date="2019-04" db="EMBL/GenBank/DDBJ databases">
        <title>Friends and foes A comparative genomics study of 23 Aspergillus species from section Flavi.</title>
        <authorList>
            <consortium name="DOE Joint Genome Institute"/>
            <person name="Kjaerbolling I."/>
            <person name="Vesth T."/>
            <person name="Frisvad J.C."/>
            <person name="Nybo J.L."/>
            <person name="Theobald S."/>
            <person name="Kildgaard S."/>
            <person name="Isbrandt T."/>
            <person name="Kuo A."/>
            <person name="Sato A."/>
            <person name="Lyhne E.K."/>
            <person name="Kogle M.E."/>
            <person name="Wiebenga A."/>
            <person name="Kun R.S."/>
            <person name="Lubbers R.J."/>
            <person name="Makela M.R."/>
            <person name="Barry K."/>
            <person name="Chovatia M."/>
            <person name="Clum A."/>
            <person name="Daum C."/>
            <person name="Haridas S."/>
            <person name="He G."/>
            <person name="LaButti K."/>
            <person name="Lipzen A."/>
            <person name="Mondo S."/>
            <person name="Riley R."/>
            <person name="Salamov A."/>
            <person name="Simmons B.A."/>
            <person name="Magnuson J.K."/>
            <person name="Henrissat B."/>
            <person name="Mortensen U.H."/>
            <person name="Larsen T.O."/>
            <person name="Devries R.P."/>
            <person name="Grigoriev I.V."/>
            <person name="Machida M."/>
            <person name="Baker S.E."/>
            <person name="Andersen M.R."/>
        </authorList>
    </citation>
    <scope>NUCLEOTIDE SEQUENCE [LARGE SCALE GENOMIC DNA]</scope>
    <source>
        <strain evidence="2 3">CBS 117626</strain>
    </source>
</reference>
<dbReference type="EMBL" id="ML738713">
    <property type="protein sequence ID" value="KAE8157759.1"/>
    <property type="molecule type" value="Genomic_DNA"/>
</dbReference>
<keyword evidence="3" id="KW-1185">Reference proteome</keyword>
<evidence type="ECO:0000313" key="3">
    <source>
        <dbReference type="Proteomes" id="UP000326950"/>
    </source>
</evidence>
<dbReference type="InterPro" id="IPR002575">
    <property type="entry name" value="Aminoglycoside_PTrfase"/>
</dbReference>
<accession>A0A5N6UGL1</accession>
<dbReference type="InterPro" id="IPR011009">
    <property type="entry name" value="Kinase-like_dom_sf"/>
</dbReference>
<protein>
    <submittedName>
        <fullName evidence="2">Kinase-like protein</fullName>
    </submittedName>
</protein>
<feature type="domain" description="Aminoglycoside phosphotransferase" evidence="1">
    <location>
        <begin position="50"/>
        <end position="216"/>
    </location>
</feature>